<evidence type="ECO:0000259" key="7">
    <source>
        <dbReference type="Pfam" id="PF04357"/>
    </source>
</evidence>
<evidence type="ECO:0000256" key="2">
    <source>
        <dbReference type="ARBA" id="ARBA00022692"/>
    </source>
</evidence>
<evidence type="ECO:0000256" key="3">
    <source>
        <dbReference type="ARBA" id="ARBA00022989"/>
    </source>
</evidence>
<evidence type="ECO:0000256" key="6">
    <source>
        <dbReference type="SAM" id="Phobius"/>
    </source>
</evidence>
<dbReference type="Proteomes" id="UP001139409">
    <property type="component" value="Unassembled WGS sequence"/>
</dbReference>
<reference evidence="8" key="1">
    <citation type="submission" date="2021-09" db="EMBL/GenBank/DDBJ databases">
        <title>Fulvivirga sp. isolated from coastal sediment.</title>
        <authorList>
            <person name="Yu H."/>
        </authorList>
    </citation>
    <scope>NUCLEOTIDE SEQUENCE</scope>
    <source>
        <strain evidence="8">1062</strain>
    </source>
</reference>
<comment type="caution">
    <text evidence="8">The sequence shown here is derived from an EMBL/GenBank/DDBJ whole genome shotgun (WGS) entry which is preliminary data.</text>
</comment>
<proteinExistence type="predicted"/>
<accession>A0A9X1KXN0</accession>
<evidence type="ECO:0000313" key="11">
    <source>
        <dbReference type="Proteomes" id="UP001139409"/>
    </source>
</evidence>
<evidence type="ECO:0000256" key="4">
    <source>
        <dbReference type="ARBA" id="ARBA00023136"/>
    </source>
</evidence>
<dbReference type="InterPro" id="IPR052894">
    <property type="entry name" value="AsmA-related"/>
</dbReference>
<dbReference type="EMBL" id="JAIXNE010000002">
    <property type="protein sequence ID" value="MCA6075199.1"/>
    <property type="molecule type" value="Genomic_DNA"/>
</dbReference>
<dbReference type="GO" id="GO:0009306">
    <property type="term" value="P:protein secretion"/>
    <property type="evidence" value="ECO:0007669"/>
    <property type="project" value="InterPro"/>
</dbReference>
<keyword evidence="2 6" id="KW-0812">Transmembrane</keyword>
<dbReference type="RefSeq" id="WP_225698303.1">
    <property type="nucleotide sequence ID" value="NZ_JAIXNE010000002.1"/>
</dbReference>
<feature type="compositionally biased region" description="Acidic residues" evidence="5">
    <location>
        <begin position="1492"/>
        <end position="1501"/>
    </location>
</feature>
<keyword evidence="4 6" id="KW-0472">Membrane</keyword>
<dbReference type="GO" id="GO:0005886">
    <property type="term" value="C:plasma membrane"/>
    <property type="evidence" value="ECO:0007669"/>
    <property type="project" value="InterPro"/>
</dbReference>
<dbReference type="Pfam" id="PF04357">
    <property type="entry name" value="TamB"/>
    <property type="match status" value="1"/>
</dbReference>
<dbReference type="EMBL" id="JAIXNE010000004">
    <property type="protein sequence ID" value="MCA6077504.1"/>
    <property type="molecule type" value="Genomic_DNA"/>
</dbReference>
<feature type="region of interest" description="Disordered" evidence="5">
    <location>
        <begin position="1483"/>
        <end position="1513"/>
    </location>
</feature>
<organism evidence="8 11">
    <name type="scientific">Fulvivirga sedimenti</name>
    <dbReference type="NCBI Taxonomy" id="2879465"/>
    <lineage>
        <taxon>Bacteria</taxon>
        <taxon>Pseudomonadati</taxon>
        <taxon>Bacteroidota</taxon>
        <taxon>Cytophagia</taxon>
        <taxon>Cytophagales</taxon>
        <taxon>Fulvivirgaceae</taxon>
        <taxon>Fulvivirga</taxon>
    </lineage>
</organism>
<feature type="transmembrane region" description="Helical" evidence="6">
    <location>
        <begin position="12"/>
        <end position="34"/>
    </location>
</feature>
<name>A0A9X1KXN0_9BACT</name>
<evidence type="ECO:0000313" key="9">
    <source>
        <dbReference type="EMBL" id="MCA6076376.1"/>
    </source>
</evidence>
<dbReference type="PANTHER" id="PTHR30441">
    <property type="entry name" value="DUF748 DOMAIN-CONTAINING PROTEIN"/>
    <property type="match status" value="1"/>
</dbReference>
<dbReference type="PANTHER" id="PTHR30441:SF8">
    <property type="entry name" value="DUF748 DOMAIN-CONTAINING PROTEIN"/>
    <property type="match status" value="1"/>
</dbReference>
<gene>
    <name evidence="8" type="ORF">LDX50_09975</name>
    <name evidence="9" type="ORF">LDX50_15945</name>
    <name evidence="10" type="ORF">LDX50_21665</name>
</gene>
<evidence type="ECO:0000313" key="10">
    <source>
        <dbReference type="EMBL" id="MCA6077504.1"/>
    </source>
</evidence>
<feature type="domain" description="Translocation and assembly module TamB C-terminal" evidence="7">
    <location>
        <begin position="1029"/>
        <end position="1475"/>
    </location>
</feature>
<keyword evidence="3 6" id="KW-1133">Transmembrane helix</keyword>
<evidence type="ECO:0000313" key="8">
    <source>
        <dbReference type="EMBL" id="MCA6075199.1"/>
    </source>
</evidence>
<dbReference type="GO" id="GO:0090313">
    <property type="term" value="P:regulation of protein targeting to membrane"/>
    <property type="evidence" value="ECO:0007669"/>
    <property type="project" value="TreeGrafter"/>
</dbReference>
<evidence type="ECO:0000256" key="5">
    <source>
        <dbReference type="SAM" id="MobiDB-lite"/>
    </source>
</evidence>
<dbReference type="EMBL" id="JAIXNE010000003">
    <property type="protein sequence ID" value="MCA6076376.1"/>
    <property type="molecule type" value="Genomic_DNA"/>
</dbReference>
<sequence length="1513" mass="173289">MQVIKKRFLRVVLKALLYFFIFLLILIGLIQFPYVQTRIVSWLTQNFSESTGYTLFIDKVDIDWFDKVAIEGVGLYDPENNRLLNADRIEIDFAIRSLIDRSNRNIDEVNILGAEIFLTRINIQDSIETLNINELVRRVKALIKKEKKTRKYVSVDLVTLDNATFIYDDPRKDSIDGFDYNHFRLNKINGSFRNLLSISDTLALDILQLSATDEKTNLELHDMESFFRVSQQAMEFYDLSLKIGQSEINDSIRFLYNGTAEMSEFITKVRMEAHIADTRIYSKDLALFAPVFENYEDSYTISGVFEGLVNSFNFTEASVKFGKNTSINGRIRMAGLPDFSETFIDFDLEDSYVRIADLKDYVQPATYQRLEPFSTVRFNSQFLGFPSDFVANGDFYTDYGNINSDINLKLEEDINQSRYTGRLSVTNFNLGGYTGEDVFGRVTMNGEIEGTGFTLESANFVLKGRIDRIGINNYNYVNINTDARFAKEYFEGFLQIDDPNLKLTTTGSIDLREGIDLFNVRAQLDTARLDLLNITDDEFFLHTRLTIDATGLELDSIRGVARLSDTFVRYKQKSLQLDSLMLESNIYDDRRTIDLITSLLNARLEGTFDITTLITDVKNLYTEFRLNFENDPDALRGYYDAKTEIPDNHDIDYSIELVNGQPLFDVFLPDIYVSGKTGIHGRYISGYTSIFSMQTNPDTVTYKGNSFFENDIQLNISKVSDSTNVLAMAFGSSGRQSIENISTKNLFVEGIWNDDHIDFEFDIDQSAYPNYARLYGEVDFLDDLTRIRFAPSNLTILDKMWTIEPSNSIEIRKERIEIHNLDISHQGQELSFNGILSADPSDVFNIRIDSIQLDNINTIINQQLSGTINGFADIREYYGETKIQSTGTLQALTIDNFLIGNIEGTNNWNHLRQQFETSLRIERSEDRILVIDGTYTPSEETEQLNLTANLNKTSLKILEPFFNSYFTNIQGTVSGLVRVTGRLGSPYIRGEGIIEDGQVHVNYLNTDYLLEGTFFLEPDKIGFQRINLTDTRDQKAFLSGIIGHTNYKDFYMDLQGVMNQFTVLDTRSQDNDLFYGTGIATGEISFEGPVKNMSITAQARTERGTRIFIPIGDTESFEQKDFIQFMNFNDTTNLDQDNVVKRVDLRGLKLDFDLEVTPAAYAEIIFDIKAGDIIRGRGNGDIKLQIDTKGDFNMFGDFEIQEGGYNFTLYNIINKEFEILPNSKISWYGDPYQGILDINATYNQLASFLPLLIQQESDEVYSESVELRRKYPVQVLLDIEGPLLSPAVDFDIVAQELPRNITIAERNVDLEFEFLRFKNSIDEQELKRQVFSLIVLRKFSPLQSFNTGGAITSSVSELLSNQLSYWITQVDENLEIDVDLGALDNEAFNTFQLRLSYTFLDGRLRVTRAGGFTNQQNKVDISSIAGDWMVEYLLTPDGKFKAKMYNRTNYNPIYQTDDNRNTITTGFGFIYTQTFDEIKDLFQRSRKKQPDTPEENQEETDPLILTNREDESE</sequence>
<keyword evidence="11" id="KW-1185">Reference proteome</keyword>
<comment type="subcellular location">
    <subcellularLocation>
        <location evidence="1">Membrane</location>
        <topology evidence="1">Single-pass membrane protein</topology>
    </subcellularLocation>
</comment>
<dbReference type="InterPro" id="IPR007452">
    <property type="entry name" value="TamB_C"/>
</dbReference>
<protein>
    <submittedName>
        <fullName evidence="8">Translocation/assembly module TamB</fullName>
    </submittedName>
</protein>
<evidence type="ECO:0000256" key="1">
    <source>
        <dbReference type="ARBA" id="ARBA00004167"/>
    </source>
</evidence>